<dbReference type="Pfam" id="PF13276">
    <property type="entry name" value="HTH_21"/>
    <property type="match status" value="1"/>
</dbReference>
<sequence length="125" mass="14135">MRAHGAPLSLVCRTLGVSRAGFYKWQHSSAPTPPRQEPRDKRLAQRIRSTLGREETFGCRRVWAWLRLKEGVVVNRKTVHRDYATEGLASPCPSAQADMGESSTVDQPDRLWATDTTKIWCVRDG</sequence>
<keyword evidence="3" id="KW-1185">Reference proteome</keyword>
<evidence type="ECO:0000313" key="3">
    <source>
        <dbReference type="Proteomes" id="UP000241436"/>
    </source>
</evidence>
<dbReference type="AlphaFoldDB" id="A0A2T4TYY7"/>
<dbReference type="Proteomes" id="UP000241436">
    <property type="component" value="Unassembled WGS sequence"/>
</dbReference>
<gene>
    <name evidence="2" type="ORF">CLG94_04605</name>
</gene>
<feature type="domain" description="HTH-like" evidence="1">
    <location>
        <begin position="39"/>
        <end position="93"/>
    </location>
</feature>
<dbReference type="PANTHER" id="PTHR46889">
    <property type="entry name" value="TRANSPOSASE INSF FOR INSERTION SEQUENCE IS3B-RELATED"/>
    <property type="match status" value="1"/>
</dbReference>
<reference evidence="3" key="2">
    <citation type="journal article" date="2018" name="Environ. Microbiol.">
        <title>Bloom of a denitrifying methanotroph, 'Candidatus Methylomirabilis limnetica', in a deep stratified lake.</title>
        <authorList>
            <person name="Graf J.S."/>
            <person name="Mayr M.J."/>
            <person name="Marchant H.K."/>
            <person name="Tienken D."/>
            <person name="Hach P.F."/>
            <person name="Brand A."/>
            <person name="Schubert C.J."/>
            <person name="Kuypers M.M."/>
            <person name="Milucka J."/>
        </authorList>
    </citation>
    <scope>NUCLEOTIDE SEQUENCE [LARGE SCALE GENOMIC DNA]</scope>
    <source>
        <strain evidence="3">Zug</strain>
    </source>
</reference>
<evidence type="ECO:0000259" key="1">
    <source>
        <dbReference type="Pfam" id="PF13276"/>
    </source>
</evidence>
<dbReference type="OrthoDB" id="4281720at2"/>
<organism evidence="2 3">
    <name type="scientific">Candidatus Methylomirabilis limnetica</name>
    <dbReference type="NCBI Taxonomy" id="2033718"/>
    <lineage>
        <taxon>Bacteria</taxon>
        <taxon>Candidatus Methylomirabilota</taxon>
        <taxon>Candidatus Methylomirabilia</taxon>
        <taxon>Candidatus Methylomirabilales</taxon>
        <taxon>Candidatus Methylomirabilaceae</taxon>
        <taxon>Candidatus Methylomirabilis</taxon>
    </lineage>
</organism>
<dbReference type="InterPro" id="IPR050900">
    <property type="entry name" value="Transposase_IS3/IS150/IS904"/>
</dbReference>
<dbReference type="EMBL" id="NVQC01000016">
    <property type="protein sequence ID" value="PTL36323.1"/>
    <property type="molecule type" value="Genomic_DNA"/>
</dbReference>
<comment type="caution">
    <text evidence="2">The sequence shown here is derived from an EMBL/GenBank/DDBJ whole genome shotgun (WGS) entry which is preliminary data.</text>
</comment>
<accession>A0A2T4TYY7</accession>
<evidence type="ECO:0000313" key="2">
    <source>
        <dbReference type="EMBL" id="PTL36323.1"/>
    </source>
</evidence>
<name>A0A2T4TYY7_9BACT</name>
<protein>
    <recommendedName>
        <fullName evidence="1">HTH-like domain-containing protein</fullName>
    </recommendedName>
</protein>
<proteinExistence type="predicted"/>
<dbReference type="PANTHER" id="PTHR46889:SF4">
    <property type="entry name" value="TRANSPOSASE INSO FOR INSERTION SEQUENCE ELEMENT IS911B-RELATED"/>
    <property type="match status" value="1"/>
</dbReference>
<dbReference type="RefSeq" id="WP_107561698.1">
    <property type="nucleotide sequence ID" value="NZ_NVQC01000016.1"/>
</dbReference>
<reference evidence="2 3" key="1">
    <citation type="submission" date="2017-09" db="EMBL/GenBank/DDBJ databases">
        <title>Bloom of a denitrifying methanotroph, Candidatus Methylomirabilis limnetica, in a deep stratified lake.</title>
        <authorList>
            <person name="Graf J.S."/>
            <person name="Marchant H.K."/>
            <person name="Tienken D."/>
            <person name="Hach P.F."/>
            <person name="Brand A."/>
            <person name="Schubert C.J."/>
            <person name="Kuypers M.M."/>
            <person name="Milucka J."/>
        </authorList>
    </citation>
    <scope>NUCLEOTIDE SEQUENCE [LARGE SCALE GENOMIC DNA]</scope>
    <source>
        <strain evidence="2 3">Zug</strain>
    </source>
</reference>
<dbReference type="InterPro" id="IPR025948">
    <property type="entry name" value="HTH-like_dom"/>
</dbReference>